<sequence>MAGDSVRQSSSVKATIDRTQSTTIIPTQYLNKTYAKLSRARLMRIREILSKASKGIQSITYDLQFIKHLCDQFAVAGSPLDDDEIALHVFNGLPSKYKGLTYFLYSRDTPISFDEIYAKLVDYEITLFHDGPLLSTPIVANFTQQPSGSQNRNQKKGQYYSNARPSNQNFSRFNSRGKSSNQLPNFVFRHSEKLGMLSRNAKN</sequence>
<dbReference type="OrthoDB" id="1301509at2759"/>
<feature type="compositionally biased region" description="Polar residues" evidence="1">
    <location>
        <begin position="159"/>
        <end position="182"/>
    </location>
</feature>
<accession>A0A1S4D8F6</accession>
<organism evidence="2">
    <name type="scientific">Nicotiana tabacum</name>
    <name type="common">Common tobacco</name>
    <dbReference type="NCBI Taxonomy" id="4097"/>
    <lineage>
        <taxon>Eukaryota</taxon>
        <taxon>Viridiplantae</taxon>
        <taxon>Streptophyta</taxon>
        <taxon>Embryophyta</taxon>
        <taxon>Tracheophyta</taxon>
        <taxon>Spermatophyta</taxon>
        <taxon>Magnoliopsida</taxon>
        <taxon>eudicotyledons</taxon>
        <taxon>Gunneridae</taxon>
        <taxon>Pentapetalae</taxon>
        <taxon>asterids</taxon>
        <taxon>lamiids</taxon>
        <taxon>Solanales</taxon>
        <taxon>Solanaceae</taxon>
        <taxon>Nicotianoideae</taxon>
        <taxon>Nicotianeae</taxon>
        <taxon>Nicotiana</taxon>
    </lineage>
</organism>
<name>A0A1S4D8F6_TOBAC</name>
<dbReference type="PANTHER" id="PTHR47481">
    <property type="match status" value="1"/>
</dbReference>
<dbReference type="AlphaFoldDB" id="A0A1S4D8F6"/>
<proteinExistence type="predicted"/>
<dbReference type="RefSeq" id="XP_016509661.1">
    <property type="nucleotide sequence ID" value="XM_016654175.1"/>
</dbReference>
<dbReference type="KEGG" id="nta:107827114"/>
<dbReference type="PaxDb" id="4097-A0A1S4D8F6"/>
<evidence type="ECO:0000256" key="1">
    <source>
        <dbReference type="SAM" id="MobiDB-lite"/>
    </source>
</evidence>
<reference evidence="2" key="1">
    <citation type="submission" date="2025-08" db="UniProtKB">
        <authorList>
            <consortium name="RefSeq"/>
        </authorList>
    </citation>
    <scope>IDENTIFICATION</scope>
</reference>
<feature type="region of interest" description="Disordered" evidence="1">
    <location>
        <begin position="144"/>
        <end position="182"/>
    </location>
</feature>
<gene>
    <name evidence="2" type="primary">LOC107827114</name>
</gene>
<dbReference type="PANTHER" id="PTHR47481:SF21">
    <property type="entry name" value="BASIC-LEUCINE ZIPPER TRANSCRIPTION FACTOR Q-RELATED"/>
    <property type="match status" value="1"/>
</dbReference>
<evidence type="ECO:0008006" key="3">
    <source>
        <dbReference type="Google" id="ProtNLM"/>
    </source>
</evidence>
<evidence type="ECO:0000313" key="2">
    <source>
        <dbReference type="RefSeq" id="XP_016509661.1"/>
    </source>
</evidence>
<protein>
    <recommendedName>
        <fullName evidence="3">Retrovirus-related Pol polyprotein from transposon TNT 1-94</fullName>
    </recommendedName>
</protein>